<proteinExistence type="predicted"/>
<dbReference type="Proteomes" id="UP000886523">
    <property type="component" value="Unassembled WGS sequence"/>
</dbReference>
<organism evidence="1 2">
    <name type="scientific">Hydnum rufescens UP504</name>
    <dbReference type="NCBI Taxonomy" id="1448309"/>
    <lineage>
        <taxon>Eukaryota</taxon>
        <taxon>Fungi</taxon>
        <taxon>Dikarya</taxon>
        <taxon>Basidiomycota</taxon>
        <taxon>Agaricomycotina</taxon>
        <taxon>Agaricomycetes</taxon>
        <taxon>Cantharellales</taxon>
        <taxon>Hydnaceae</taxon>
        <taxon>Hydnum</taxon>
    </lineage>
</organism>
<evidence type="ECO:0000313" key="2">
    <source>
        <dbReference type="Proteomes" id="UP000886523"/>
    </source>
</evidence>
<gene>
    <name evidence="1" type="ORF">BS47DRAFT_1387586</name>
</gene>
<reference evidence="1" key="1">
    <citation type="journal article" date="2020" name="Nat. Commun.">
        <title>Large-scale genome sequencing of mycorrhizal fungi provides insights into the early evolution of symbiotic traits.</title>
        <authorList>
            <person name="Miyauchi S."/>
            <person name="Kiss E."/>
            <person name="Kuo A."/>
            <person name="Drula E."/>
            <person name="Kohler A."/>
            <person name="Sanchez-Garcia M."/>
            <person name="Morin E."/>
            <person name="Andreopoulos B."/>
            <person name="Barry K.W."/>
            <person name="Bonito G."/>
            <person name="Buee M."/>
            <person name="Carver A."/>
            <person name="Chen C."/>
            <person name="Cichocki N."/>
            <person name="Clum A."/>
            <person name="Culley D."/>
            <person name="Crous P.W."/>
            <person name="Fauchery L."/>
            <person name="Girlanda M."/>
            <person name="Hayes R.D."/>
            <person name="Keri Z."/>
            <person name="LaButti K."/>
            <person name="Lipzen A."/>
            <person name="Lombard V."/>
            <person name="Magnuson J."/>
            <person name="Maillard F."/>
            <person name="Murat C."/>
            <person name="Nolan M."/>
            <person name="Ohm R.A."/>
            <person name="Pangilinan J."/>
            <person name="Pereira M.F."/>
            <person name="Perotto S."/>
            <person name="Peter M."/>
            <person name="Pfister S."/>
            <person name="Riley R."/>
            <person name="Sitrit Y."/>
            <person name="Stielow J.B."/>
            <person name="Szollosi G."/>
            <person name="Zifcakova L."/>
            <person name="Stursova M."/>
            <person name="Spatafora J.W."/>
            <person name="Tedersoo L."/>
            <person name="Vaario L.M."/>
            <person name="Yamada A."/>
            <person name="Yan M."/>
            <person name="Wang P."/>
            <person name="Xu J."/>
            <person name="Bruns T."/>
            <person name="Baldrian P."/>
            <person name="Vilgalys R."/>
            <person name="Dunand C."/>
            <person name="Henrissat B."/>
            <person name="Grigoriev I.V."/>
            <person name="Hibbett D."/>
            <person name="Nagy L.G."/>
            <person name="Martin F.M."/>
        </authorList>
    </citation>
    <scope>NUCLEOTIDE SEQUENCE</scope>
    <source>
        <strain evidence="1">UP504</strain>
    </source>
</reference>
<dbReference type="EMBL" id="MU128914">
    <property type="protein sequence ID" value="KAF9519964.1"/>
    <property type="molecule type" value="Genomic_DNA"/>
</dbReference>
<sequence>MEPSFPTPSIALGTILNQIGYLMEEQAIQMSFVSAFSLYHLIAPSLAELLKVLCKHKNMDTIPSITPPNVNLFCFCQAIGRIHLQLTDEEYATVPGVPQSTFELHASNHSTHLSADPFIPSFHPSMEPCITMPTWSPMTPDPVKHKDTPRPF</sequence>
<protein>
    <submittedName>
        <fullName evidence="1">Uncharacterized protein</fullName>
    </submittedName>
</protein>
<evidence type="ECO:0000313" key="1">
    <source>
        <dbReference type="EMBL" id="KAF9519964.1"/>
    </source>
</evidence>
<keyword evidence="2" id="KW-1185">Reference proteome</keyword>
<comment type="caution">
    <text evidence="1">The sequence shown here is derived from an EMBL/GenBank/DDBJ whole genome shotgun (WGS) entry which is preliminary data.</text>
</comment>
<dbReference type="AlphaFoldDB" id="A0A9P6B8Z2"/>
<accession>A0A9P6B8Z2</accession>
<name>A0A9P6B8Z2_9AGAM</name>